<dbReference type="GO" id="GO:0046872">
    <property type="term" value="F:metal ion binding"/>
    <property type="evidence" value="ECO:0007669"/>
    <property type="project" value="UniProtKB-KW"/>
</dbReference>
<keyword evidence="7" id="KW-0695">RNA-directed DNA polymerase</keyword>
<dbReference type="EMBL" id="VTPC01005153">
    <property type="protein sequence ID" value="KAF2896395.1"/>
    <property type="molecule type" value="Genomic_DNA"/>
</dbReference>
<keyword evidence="2" id="KW-0479">Metal-binding</keyword>
<evidence type="ECO:0000256" key="9">
    <source>
        <dbReference type="ARBA" id="ARBA00023172"/>
    </source>
</evidence>
<keyword evidence="1" id="KW-0540">Nuclease</keyword>
<dbReference type="PANTHER" id="PTHR42648:SF11">
    <property type="entry name" value="TRANSPOSON TY4-P GAG-POL POLYPROTEIN"/>
    <property type="match status" value="1"/>
</dbReference>
<reference evidence="11" key="1">
    <citation type="submission" date="2019-08" db="EMBL/GenBank/DDBJ databases">
        <title>The genome of the North American firefly Photinus pyralis.</title>
        <authorList>
            <consortium name="Photinus pyralis genome working group"/>
            <person name="Fallon T.R."/>
            <person name="Sander Lower S.E."/>
            <person name="Weng J.-K."/>
        </authorList>
    </citation>
    <scope>NUCLEOTIDE SEQUENCE</scope>
    <source>
        <strain evidence="11">TRF0915ILg1</strain>
        <tissue evidence="11">Whole body</tissue>
    </source>
</reference>
<dbReference type="GO" id="GO:0004519">
    <property type="term" value="F:endonuclease activity"/>
    <property type="evidence" value="ECO:0007669"/>
    <property type="project" value="UniProtKB-KW"/>
</dbReference>
<keyword evidence="5" id="KW-0460">Magnesium</keyword>
<dbReference type="InterPro" id="IPR039537">
    <property type="entry name" value="Retrotran_Ty1/copia-like"/>
</dbReference>
<dbReference type="OrthoDB" id="6744456at2759"/>
<keyword evidence="3" id="KW-0255">Endonuclease</keyword>
<keyword evidence="8" id="KW-0239">DNA-directed DNA polymerase</keyword>
<feature type="domain" description="GAG-pre-integrase" evidence="10">
    <location>
        <begin position="265"/>
        <end position="319"/>
    </location>
</feature>
<evidence type="ECO:0000313" key="11">
    <source>
        <dbReference type="EMBL" id="KAF2896395.1"/>
    </source>
</evidence>
<evidence type="ECO:0000256" key="1">
    <source>
        <dbReference type="ARBA" id="ARBA00022722"/>
    </source>
</evidence>
<dbReference type="GO" id="GO:0003887">
    <property type="term" value="F:DNA-directed DNA polymerase activity"/>
    <property type="evidence" value="ECO:0007669"/>
    <property type="project" value="UniProtKB-KW"/>
</dbReference>
<sequence>MAGVDKVVIEKLSGHNLIDIVKPVVPAAGASDATYSTYLKKWESHDAEAMLYIMTTLDYETSTLVMTCTSAKEVWDSLISVFEQSSEQSLDRLLEKFSRWDRDATEGIATHVVKLQKHFSELNSALKKQKENELNDRILIARVLSTLGPCFREFRNVWKAMPSSDRTLKTLIEELRTIEQRDSVEVQKAAFLSQTQTTAFPCPMQGFCNDSTSVALGQGDITIKVNIDGNYPNDFGKCLIYSSCNSKFVFNRGHFDCSSSKRTESCNSEAVYLAQVSDSLQLCHERLGHQNQRCVKNIMSFYEVILTGDKYCDGCILGKTDRSPFRSRPYPPKEPRAVISADFCGPMETTSLGGNPKQKGIQVKILRCHNGIEFVSHDTMKVAHENGVESAPSMLQSCDLPKLLWREAYNTAVYLLNVTGPSREKTKSSLEVWTGETVRDLKHLKVFGTE</sequence>
<evidence type="ECO:0000256" key="8">
    <source>
        <dbReference type="ARBA" id="ARBA00022932"/>
    </source>
</evidence>
<evidence type="ECO:0000256" key="4">
    <source>
        <dbReference type="ARBA" id="ARBA00022801"/>
    </source>
</evidence>
<protein>
    <recommendedName>
        <fullName evidence="10">GAG-pre-integrase domain-containing protein</fullName>
    </recommendedName>
</protein>
<dbReference type="Proteomes" id="UP000801492">
    <property type="component" value="Unassembled WGS sequence"/>
</dbReference>
<evidence type="ECO:0000256" key="2">
    <source>
        <dbReference type="ARBA" id="ARBA00022723"/>
    </source>
</evidence>
<dbReference type="InterPro" id="IPR025724">
    <property type="entry name" value="GAG-pre-integrase_dom"/>
</dbReference>
<dbReference type="PANTHER" id="PTHR42648">
    <property type="entry name" value="TRANSPOSASE, PUTATIVE-RELATED"/>
    <property type="match status" value="1"/>
</dbReference>
<dbReference type="GO" id="GO:0015074">
    <property type="term" value="P:DNA integration"/>
    <property type="evidence" value="ECO:0007669"/>
    <property type="project" value="UniProtKB-KW"/>
</dbReference>
<name>A0A8K0D8F9_IGNLU</name>
<proteinExistence type="predicted"/>
<keyword evidence="8" id="KW-0548">Nucleotidyltransferase</keyword>
<keyword evidence="8" id="KW-0808">Transferase</keyword>
<evidence type="ECO:0000259" key="10">
    <source>
        <dbReference type="Pfam" id="PF13976"/>
    </source>
</evidence>
<keyword evidence="6" id="KW-0229">DNA integration</keyword>
<organism evidence="11 12">
    <name type="scientific">Ignelater luminosus</name>
    <name type="common">Cucubano</name>
    <name type="synonym">Pyrophorus luminosus</name>
    <dbReference type="NCBI Taxonomy" id="2038154"/>
    <lineage>
        <taxon>Eukaryota</taxon>
        <taxon>Metazoa</taxon>
        <taxon>Ecdysozoa</taxon>
        <taxon>Arthropoda</taxon>
        <taxon>Hexapoda</taxon>
        <taxon>Insecta</taxon>
        <taxon>Pterygota</taxon>
        <taxon>Neoptera</taxon>
        <taxon>Endopterygota</taxon>
        <taxon>Coleoptera</taxon>
        <taxon>Polyphaga</taxon>
        <taxon>Elateriformia</taxon>
        <taxon>Elateroidea</taxon>
        <taxon>Elateridae</taxon>
        <taxon>Agrypninae</taxon>
        <taxon>Pyrophorini</taxon>
        <taxon>Ignelater</taxon>
    </lineage>
</organism>
<dbReference type="GO" id="GO:0003964">
    <property type="term" value="F:RNA-directed DNA polymerase activity"/>
    <property type="evidence" value="ECO:0007669"/>
    <property type="project" value="UniProtKB-KW"/>
</dbReference>
<dbReference type="GO" id="GO:0016787">
    <property type="term" value="F:hydrolase activity"/>
    <property type="evidence" value="ECO:0007669"/>
    <property type="project" value="UniProtKB-KW"/>
</dbReference>
<accession>A0A8K0D8F9</accession>
<dbReference type="Pfam" id="PF13976">
    <property type="entry name" value="gag_pre-integrs"/>
    <property type="match status" value="1"/>
</dbReference>
<evidence type="ECO:0000256" key="3">
    <source>
        <dbReference type="ARBA" id="ARBA00022759"/>
    </source>
</evidence>
<keyword evidence="9" id="KW-0233">DNA recombination</keyword>
<dbReference type="AlphaFoldDB" id="A0A8K0D8F9"/>
<dbReference type="Pfam" id="PF14223">
    <property type="entry name" value="Retrotran_gag_2"/>
    <property type="match status" value="1"/>
</dbReference>
<gene>
    <name evidence="11" type="ORF">ILUMI_09780</name>
</gene>
<evidence type="ECO:0000256" key="5">
    <source>
        <dbReference type="ARBA" id="ARBA00022842"/>
    </source>
</evidence>
<keyword evidence="4" id="KW-0378">Hydrolase</keyword>
<evidence type="ECO:0000313" key="12">
    <source>
        <dbReference type="Proteomes" id="UP000801492"/>
    </source>
</evidence>
<evidence type="ECO:0000256" key="7">
    <source>
        <dbReference type="ARBA" id="ARBA00022918"/>
    </source>
</evidence>
<evidence type="ECO:0000256" key="6">
    <source>
        <dbReference type="ARBA" id="ARBA00022908"/>
    </source>
</evidence>
<comment type="caution">
    <text evidence="11">The sequence shown here is derived from an EMBL/GenBank/DDBJ whole genome shotgun (WGS) entry which is preliminary data.</text>
</comment>
<keyword evidence="12" id="KW-1185">Reference proteome</keyword>
<dbReference type="GO" id="GO:0006310">
    <property type="term" value="P:DNA recombination"/>
    <property type="evidence" value="ECO:0007669"/>
    <property type="project" value="UniProtKB-KW"/>
</dbReference>